<gene>
    <name evidence="3" type="ORF">FA09DRAFT_304756</name>
</gene>
<keyword evidence="4" id="KW-1185">Reference proteome</keyword>
<dbReference type="Proteomes" id="UP000245946">
    <property type="component" value="Unassembled WGS sequence"/>
</dbReference>
<reference evidence="3 4" key="1">
    <citation type="journal article" date="2018" name="Mol. Biol. Evol.">
        <title>Broad Genomic Sampling Reveals a Smut Pathogenic Ancestry of the Fungal Clade Ustilaginomycotina.</title>
        <authorList>
            <person name="Kijpornyongpan T."/>
            <person name="Mondo S.J."/>
            <person name="Barry K."/>
            <person name="Sandor L."/>
            <person name="Lee J."/>
            <person name="Lipzen A."/>
            <person name="Pangilinan J."/>
            <person name="LaButti K."/>
            <person name="Hainaut M."/>
            <person name="Henrissat B."/>
            <person name="Grigoriev I.V."/>
            <person name="Spatafora J.W."/>
            <person name="Aime M.C."/>
        </authorList>
    </citation>
    <scope>NUCLEOTIDE SEQUENCE [LARGE SCALE GENOMIC DNA]</scope>
    <source>
        <strain evidence="3 4">MCA 4186</strain>
    </source>
</reference>
<evidence type="ECO:0000259" key="2">
    <source>
        <dbReference type="PROSITE" id="PS51462"/>
    </source>
</evidence>
<sequence>MSSQSAKVLKNRAMEHGEAKWIQLRAIEWRDPSGKERKWEAADRTTRNGDVDAVAICAIITRPSSEPHILLISQFRPPVAASVIEMPAGLIDAGEEGDDGTRRAALRELEEETGYGTTNEGGQVDVLETSAIMVNDPGLSGANMKLCVVRINLADDAAEPVAKPEEGEFIEKHLVPLKQLYRTLKDFEKKGYAVDARLAHLAVGLELASPQGMFKI</sequence>
<dbReference type="GO" id="GO:0019693">
    <property type="term" value="P:ribose phosphate metabolic process"/>
    <property type="evidence" value="ECO:0007669"/>
    <property type="project" value="TreeGrafter"/>
</dbReference>
<proteinExistence type="predicted"/>
<evidence type="ECO:0000313" key="4">
    <source>
        <dbReference type="Proteomes" id="UP000245946"/>
    </source>
</evidence>
<dbReference type="PROSITE" id="PS51462">
    <property type="entry name" value="NUDIX"/>
    <property type="match status" value="1"/>
</dbReference>
<dbReference type="InterPro" id="IPR015797">
    <property type="entry name" value="NUDIX_hydrolase-like_dom_sf"/>
</dbReference>
<dbReference type="GeneID" id="37268024"/>
<dbReference type="PANTHER" id="PTHR11839:SF1">
    <property type="entry name" value="ADP-SUGAR PYROPHOSPHATASE"/>
    <property type="match status" value="1"/>
</dbReference>
<dbReference type="SUPFAM" id="SSF55811">
    <property type="entry name" value="Nudix"/>
    <property type="match status" value="1"/>
</dbReference>
<feature type="domain" description="Nudix hydrolase" evidence="2">
    <location>
        <begin position="49"/>
        <end position="198"/>
    </location>
</feature>
<dbReference type="GO" id="GO:0006753">
    <property type="term" value="P:nucleoside phosphate metabolic process"/>
    <property type="evidence" value="ECO:0007669"/>
    <property type="project" value="TreeGrafter"/>
</dbReference>
<dbReference type="RefSeq" id="XP_025600838.1">
    <property type="nucleotide sequence ID" value="XM_025740478.1"/>
</dbReference>
<dbReference type="GO" id="GO:0047631">
    <property type="term" value="F:ADP-ribose diphosphatase activity"/>
    <property type="evidence" value="ECO:0007669"/>
    <property type="project" value="TreeGrafter"/>
</dbReference>
<dbReference type="OrthoDB" id="10249920at2759"/>
<keyword evidence="1" id="KW-0378">Hydrolase</keyword>
<name>A0A316ZGB4_9BASI</name>
<dbReference type="InterPro" id="IPR000086">
    <property type="entry name" value="NUDIX_hydrolase_dom"/>
</dbReference>
<accession>A0A316ZGB4</accession>
<evidence type="ECO:0000313" key="3">
    <source>
        <dbReference type="EMBL" id="PWO00560.1"/>
    </source>
</evidence>
<dbReference type="Gene3D" id="3.90.79.10">
    <property type="entry name" value="Nucleoside Triphosphate Pyrophosphohydrolase"/>
    <property type="match status" value="1"/>
</dbReference>
<evidence type="ECO:0000256" key="1">
    <source>
        <dbReference type="ARBA" id="ARBA00022801"/>
    </source>
</evidence>
<dbReference type="STRING" id="58919.A0A316ZGB4"/>
<organism evidence="3 4">
    <name type="scientific">Tilletiopsis washingtonensis</name>
    <dbReference type="NCBI Taxonomy" id="58919"/>
    <lineage>
        <taxon>Eukaryota</taxon>
        <taxon>Fungi</taxon>
        <taxon>Dikarya</taxon>
        <taxon>Basidiomycota</taxon>
        <taxon>Ustilaginomycotina</taxon>
        <taxon>Exobasidiomycetes</taxon>
        <taxon>Entylomatales</taxon>
        <taxon>Entylomatales incertae sedis</taxon>
        <taxon>Tilletiopsis</taxon>
    </lineage>
</organism>
<protein>
    <recommendedName>
        <fullName evidence="2">Nudix hydrolase domain-containing protein</fullName>
    </recommendedName>
</protein>
<dbReference type="CDD" id="cd18888">
    <property type="entry name" value="NUDIX_ADPRase_Nudt5"/>
    <property type="match status" value="1"/>
</dbReference>
<dbReference type="Pfam" id="PF00293">
    <property type="entry name" value="NUDIX"/>
    <property type="match status" value="1"/>
</dbReference>
<dbReference type="GO" id="GO:0005634">
    <property type="term" value="C:nucleus"/>
    <property type="evidence" value="ECO:0007669"/>
    <property type="project" value="TreeGrafter"/>
</dbReference>
<dbReference type="FunFam" id="3.90.79.10:FF:000016">
    <property type="entry name" value="ADP-sugar pyrophosphatase isoform X1"/>
    <property type="match status" value="1"/>
</dbReference>
<dbReference type="EMBL" id="KZ819285">
    <property type="protein sequence ID" value="PWO00560.1"/>
    <property type="molecule type" value="Genomic_DNA"/>
</dbReference>
<dbReference type="PANTHER" id="PTHR11839">
    <property type="entry name" value="UDP/ADP-SUGAR PYROPHOSPHATASE"/>
    <property type="match status" value="1"/>
</dbReference>
<dbReference type="AlphaFoldDB" id="A0A316ZGB4"/>